<gene>
    <name evidence="1" type="ORF">IAD24_06390</name>
</gene>
<dbReference type="SUPFAM" id="SSF53187">
    <property type="entry name" value="Zn-dependent exopeptidases"/>
    <property type="match status" value="1"/>
</dbReference>
<proteinExistence type="predicted"/>
<name>A0A9D1N4Z5_9FIRM</name>
<accession>A0A9D1N4Z5</accession>
<evidence type="ECO:0000313" key="1">
    <source>
        <dbReference type="EMBL" id="HIU94773.1"/>
    </source>
</evidence>
<dbReference type="Pfam" id="PF07454">
    <property type="entry name" value="SpoIIP"/>
    <property type="match status" value="1"/>
</dbReference>
<comment type="caution">
    <text evidence="1">The sequence shown here is derived from an EMBL/GenBank/DDBJ whole genome shotgun (WGS) entry which is preliminary data.</text>
</comment>
<dbReference type="NCBIfam" id="TIGR02867">
    <property type="entry name" value="spore_II_P"/>
    <property type="match status" value="1"/>
</dbReference>
<organism evidence="1 2">
    <name type="scientific">Candidatus Aphodomorpha intestinavium</name>
    <dbReference type="NCBI Taxonomy" id="2840672"/>
    <lineage>
        <taxon>Bacteria</taxon>
        <taxon>Bacillati</taxon>
        <taxon>Bacillota</taxon>
        <taxon>Clostridia</taxon>
        <taxon>Eubacteriales</taxon>
        <taxon>Candidatus Aphodomorpha</taxon>
    </lineage>
</organism>
<dbReference type="AlphaFoldDB" id="A0A9D1N4Z5"/>
<protein>
    <submittedName>
        <fullName evidence="1">Stage II sporulation protein P</fullName>
    </submittedName>
</protein>
<evidence type="ECO:0000313" key="2">
    <source>
        <dbReference type="Proteomes" id="UP000824128"/>
    </source>
</evidence>
<sequence length="326" mass="35183">MQRVRTRRRGRGQPAARLRLMLPLASLLCLLALLPFSLGRADRGLVALGMPLLMQLPPAAASDAPAATPAPLRLSVLGGQSLPVQAQPAQEEAPTILIYHTHTTEAYAQTETYTYTPSGSWRTTDNEKNVVAVGELLAEQLRARGFSVLHDTTDHEPPKLATAYSRSEQTMRDYQEKYPSLTVFIDVHRDAYGDADTPITDYLELDGEQVARMMFVVGTGEGATGTGFAEMPDFESNYALAEAATEYLTAVDSRLARPIRVKTGRYNQHISDHCLLVEIGHNCNSLDQALAAVPYLAEALAAALTGGGQDAAALSDMDASVWSPAA</sequence>
<dbReference type="InterPro" id="IPR010897">
    <property type="entry name" value="Spore_II_P"/>
</dbReference>
<reference evidence="1" key="1">
    <citation type="submission" date="2020-10" db="EMBL/GenBank/DDBJ databases">
        <authorList>
            <person name="Gilroy R."/>
        </authorList>
    </citation>
    <scope>NUCLEOTIDE SEQUENCE</scope>
    <source>
        <strain evidence="1">ChiGjej2B2-16831</strain>
    </source>
</reference>
<dbReference type="EMBL" id="DVNZ01000201">
    <property type="protein sequence ID" value="HIU94773.1"/>
    <property type="molecule type" value="Genomic_DNA"/>
</dbReference>
<dbReference type="Proteomes" id="UP000824128">
    <property type="component" value="Unassembled WGS sequence"/>
</dbReference>
<reference evidence="1" key="2">
    <citation type="journal article" date="2021" name="PeerJ">
        <title>Extensive microbial diversity within the chicken gut microbiome revealed by metagenomics and culture.</title>
        <authorList>
            <person name="Gilroy R."/>
            <person name="Ravi A."/>
            <person name="Getino M."/>
            <person name="Pursley I."/>
            <person name="Horton D.L."/>
            <person name="Alikhan N.F."/>
            <person name="Baker D."/>
            <person name="Gharbi K."/>
            <person name="Hall N."/>
            <person name="Watson M."/>
            <person name="Adriaenssens E.M."/>
            <person name="Foster-Nyarko E."/>
            <person name="Jarju S."/>
            <person name="Secka A."/>
            <person name="Antonio M."/>
            <person name="Oren A."/>
            <person name="Chaudhuri R.R."/>
            <person name="La Ragione R."/>
            <person name="Hildebrand F."/>
            <person name="Pallen M.J."/>
        </authorList>
    </citation>
    <scope>NUCLEOTIDE SEQUENCE</scope>
    <source>
        <strain evidence="1">ChiGjej2B2-16831</strain>
    </source>
</reference>